<organism evidence="11 12">
    <name type="scientific">Micromonospora radicis</name>
    <dbReference type="NCBI Taxonomy" id="1894971"/>
    <lineage>
        <taxon>Bacteria</taxon>
        <taxon>Bacillati</taxon>
        <taxon>Actinomycetota</taxon>
        <taxon>Actinomycetes</taxon>
        <taxon>Micromonosporales</taxon>
        <taxon>Micromonosporaceae</taxon>
        <taxon>Micromonospora</taxon>
    </lineage>
</organism>
<evidence type="ECO:0000256" key="5">
    <source>
        <dbReference type="ARBA" id="ARBA00022519"/>
    </source>
</evidence>
<dbReference type="PANTHER" id="PTHR30413">
    <property type="entry name" value="INNER MEMBRANE TRANSPORT PERMEASE"/>
    <property type="match status" value="1"/>
</dbReference>
<protein>
    <recommendedName>
        <fullName evidence="9">Transport permease protein</fullName>
    </recommendedName>
</protein>
<dbReference type="PROSITE" id="PS51012">
    <property type="entry name" value="ABC_TM2"/>
    <property type="match status" value="1"/>
</dbReference>
<evidence type="ECO:0000256" key="6">
    <source>
        <dbReference type="ARBA" id="ARBA00022692"/>
    </source>
</evidence>
<evidence type="ECO:0000259" key="10">
    <source>
        <dbReference type="PROSITE" id="PS51012"/>
    </source>
</evidence>
<feature type="domain" description="ABC transmembrane type-2" evidence="10">
    <location>
        <begin position="64"/>
        <end position="292"/>
    </location>
</feature>
<evidence type="ECO:0000256" key="7">
    <source>
        <dbReference type="ARBA" id="ARBA00022989"/>
    </source>
</evidence>
<dbReference type="GO" id="GO:0005886">
    <property type="term" value="C:plasma membrane"/>
    <property type="evidence" value="ECO:0007669"/>
    <property type="project" value="UniProtKB-SubCell"/>
</dbReference>
<dbReference type="AlphaFoldDB" id="A0A418MXS6"/>
<name>A0A418MXS6_9ACTN</name>
<dbReference type="Pfam" id="PF01061">
    <property type="entry name" value="ABC2_membrane"/>
    <property type="match status" value="1"/>
</dbReference>
<keyword evidence="6 9" id="KW-0812">Transmembrane</keyword>
<evidence type="ECO:0000256" key="4">
    <source>
        <dbReference type="ARBA" id="ARBA00022475"/>
    </source>
</evidence>
<keyword evidence="7 9" id="KW-1133">Transmembrane helix</keyword>
<dbReference type="InterPro" id="IPR013525">
    <property type="entry name" value="ABC2_TM"/>
</dbReference>
<gene>
    <name evidence="11" type="ORF">D2L64_07540</name>
</gene>
<dbReference type="EMBL" id="QXEC01000005">
    <property type="protein sequence ID" value="RIV39664.1"/>
    <property type="molecule type" value="Genomic_DNA"/>
</dbReference>
<comment type="subcellular location">
    <subcellularLocation>
        <location evidence="1">Cell inner membrane</location>
        <topology evidence="1">Multi-pass membrane protein</topology>
    </subcellularLocation>
    <subcellularLocation>
        <location evidence="9">Cell membrane</location>
        <topology evidence="9">Multi-pass membrane protein</topology>
    </subcellularLocation>
</comment>
<dbReference type="Proteomes" id="UP000283832">
    <property type="component" value="Unassembled WGS sequence"/>
</dbReference>
<dbReference type="GO" id="GO:0140359">
    <property type="term" value="F:ABC-type transporter activity"/>
    <property type="evidence" value="ECO:0007669"/>
    <property type="project" value="InterPro"/>
</dbReference>
<evidence type="ECO:0000256" key="3">
    <source>
        <dbReference type="ARBA" id="ARBA00022448"/>
    </source>
</evidence>
<keyword evidence="8 9" id="KW-0472">Membrane</keyword>
<dbReference type="InterPro" id="IPR047817">
    <property type="entry name" value="ABC2_TM_bact-type"/>
</dbReference>
<sequence length="299" mass="32815">MAITTLADPDSGLPPAQLAARHGLRMAGQRPSLASYTRQLWRYRHFISAYANAKLAASFSNARLGQLWQVLTPLTNAAVYFLIFGLVLQQTRGMDNFIAYLTAGLFIFNFTQTSVQNGTQAISGNLGLIRALHFPRAALPLAITTTQFQQLLGSMIVLLGIVLATGEPITLMWLTLVPAVLLQTVFNAGLTMVVARLGAKATDLKQVMPFVLRAWMYGSGVLYSVELFAENLPGWATAIVQFNPMLVYIELARVALLENTPLLNDSLPLTWLVAIGWSVVMGVGGYLYFWRGEQEYGRG</sequence>
<keyword evidence="4 9" id="KW-1003">Cell membrane</keyword>
<keyword evidence="5" id="KW-0997">Cell inner membrane</keyword>
<dbReference type="PANTHER" id="PTHR30413:SF8">
    <property type="entry name" value="TRANSPORT PERMEASE PROTEIN"/>
    <property type="match status" value="1"/>
</dbReference>
<keyword evidence="3 9" id="KW-0813">Transport</keyword>
<proteinExistence type="inferred from homology"/>
<reference evidence="11 12" key="1">
    <citation type="submission" date="2018-08" db="EMBL/GenBank/DDBJ databases">
        <title>Jishengella sp. nov., isolated from a root of Azadirachta indica A. Juss. var. siamensis Valenton.</title>
        <authorList>
            <person name="Kuncharoen N."/>
            <person name="Tanasupawat S."/>
            <person name="Kudo T."/>
            <person name="Ohkuma M."/>
        </authorList>
    </citation>
    <scope>NUCLEOTIDE SEQUENCE [LARGE SCALE GENOMIC DNA]</scope>
    <source>
        <strain evidence="11 12">AZ1-13</strain>
    </source>
</reference>
<dbReference type="GO" id="GO:0015920">
    <property type="term" value="P:lipopolysaccharide transport"/>
    <property type="evidence" value="ECO:0007669"/>
    <property type="project" value="TreeGrafter"/>
</dbReference>
<dbReference type="OrthoDB" id="4186295at2"/>
<comment type="caution">
    <text evidence="9">Lacks conserved residue(s) required for the propagation of feature annotation.</text>
</comment>
<evidence type="ECO:0000313" key="12">
    <source>
        <dbReference type="Proteomes" id="UP000283832"/>
    </source>
</evidence>
<feature type="transmembrane region" description="Helical" evidence="9">
    <location>
        <begin position="180"/>
        <end position="198"/>
    </location>
</feature>
<evidence type="ECO:0000256" key="9">
    <source>
        <dbReference type="RuleBase" id="RU361157"/>
    </source>
</evidence>
<evidence type="ECO:0000256" key="1">
    <source>
        <dbReference type="ARBA" id="ARBA00004429"/>
    </source>
</evidence>
<accession>A0A418MXS6</accession>
<evidence type="ECO:0000256" key="2">
    <source>
        <dbReference type="ARBA" id="ARBA00007783"/>
    </source>
</evidence>
<evidence type="ECO:0000256" key="8">
    <source>
        <dbReference type="ARBA" id="ARBA00023136"/>
    </source>
</evidence>
<keyword evidence="12" id="KW-1185">Reference proteome</keyword>
<comment type="caution">
    <text evidence="11">The sequence shown here is derived from an EMBL/GenBank/DDBJ whole genome shotgun (WGS) entry which is preliminary data.</text>
</comment>
<comment type="similarity">
    <text evidence="2 9">Belongs to the ABC-2 integral membrane protein family.</text>
</comment>
<evidence type="ECO:0000313" key="11">
    <source>
        <dbReference type="EMBL" id="RIV39664.1"/>
    </source>
</evidence>
<feature type="transmembrane region" description="Helical" evidence="9">
    <location>
        <begin position="269"/>
        <end position="289"/>
    </location>
</feature>
<dbReference type="RefSeq" id="WP_119573993.1">
    <property type="nucleotide sequence ID" value="NZ_QXEC01000005.1"/>
</dbReference>
<feature type="transmembrane region" description="Helical" evidence="9">
    <location>
        <begin position="67"/>
        <end position="88"/>
    </location>
</feature>
<feature type="transmembrane region" description="Helical" evidence="9">
    <location>
        <begin position="151"/>
        <end position="174"/>
    </location>
</feature>